<dbReference type="GO" id="GO:0000049">
    <property type="term" value="F:tRNA binding"/>
    <property type="evidence" value="ECO:0007669"/>
    <property type="project" value="InterPro"/>
</dbReference>
<organism evidence="16 17">
    <name type="scientific">Stephania japonica</name>
    <dbReference type="NCBI Taxonomy" id="461633"/>
    <lineage>
        <taxon>Eukaryota</taxon>
        <taxon>Viridiplantae</taxon>
        <taxon>Streptophyta</taxon>
        <taxon>Embryophyta</taxon>
        <taxon>Tracheophyta</taxon>
        <taxon>Spermatophyta</taxon>
        <taxon>Magnoliopsida</taxon>
        <taxon>Ranunculales</taxon>
        <taxon>Menispermaceae</taxon>
        <taxon>Menispermoideae</taxon>
        <taxon>Cissampelideae</taxon>
        <taxon>Stephania</taxon>
    </lineage>
</organism>
<dbReference type="PANTHER" id="PTHR11538:SF41">
    <property type="entry name" value="PHENYLALANINE--TRNA LIGASE, MITOCHONDRIAL"/>
    <property type="match status" value="1"/>
</dbReference>
<dbReference type="GO" id="GO:0004826">
    <property type="term" value="F:phenylalanine-tRNA ligase activity"/>
    <property type="evidence" value="ECO:0007669"/>
    <property type="project" value="UniProtKB-EC"/>
</dbReference>
<dbReference type="AlphaFoldDB" id="A0AAP0KJD7"/>
<dbReference type="GO" id="GO:0006432">
    <property type="term" value="P:phenylalanyl-tRNA aminoacylation"/>
    <property type="evidence" value="ECO:0007669"/>
    <property type="project" value="TreeGrafter"/>
</dbReference>
<dbReference type="Gene3D" id="3.30.70.380">
    <property type="entry name" value="Ferrodoxin-fold anticodon-binding domain"/>
    <property type="match status" value="1"/>
</dbReference>
<evidence type="ECO:0000256" key="9">
    <source>
        <dbReference type="ARBA" id="ARBA00023128"/>
    </source>
</evidence>
<comment type="similarity">
    <text evidence="2">Belongs to the class-II aminoacyl-tRNA synthetase family.</text>
</comment>
<dbReference type="PANTHER" id="PTHR11538">
    <property type="entry name" value="PHENYLALANYL-TRNA SYNTHETASE"/>
    <property type="match status" value="1"/>
</dbReference>
<gene>
    <name evidence="16" type="ORF">Sjap_001123</name>
</gene>
<evidence type="ECO:0000256" key="5">
    <source>
        <dbReference type="ARBA" id="ARBA00022741"/>
    </source>
</evidence>
<protein>
    <recommendedName>
        <fullName evidence="3">phenylalanine--tRNA ligase</fullName>
        <ecNumber evidence="3">6.1.1.20</ecNumber>
    </recommendedName>
    <alternativeName>
        <fullName evidence="11">Phenylalanyl-tRNA synthetase</fullName>
    </alternativeName>
</protein>
<dbReference type="GO" id="GO:0005524">
    <property type="term" value="F:ATP binding"/>
    <property type="evidence" value="ECO:0007669"/>
    <property type="project" value="UniProtKB-KW"/>
</dbReference>
<dbReference type="Pfam" id="PF01409">
    <property type="entry name" value="tRNA-synt_2d"/>
    <property type="match status" value="1"/>
</dbReference>
<evidence type="ECO:0000313" key="17">
    <source>
        <dbReference type="Proteomes" id="UP001417504"/>
    </source>
</evidence>
<evidence type="ECO:0000256" key="2">
    <source>
        <dbReference type="ARBA" id="ARBA00008226"/>
    </source>
</evidence>
<dbReference type="EMBL" id="JBBNAE010000001">
    <property type="protein sequence ID" value="KAK9153643.1"/>
    <property type="molecule type" value="Genomic_DNA"/>
</dbReference>
<keyword evidence="5" id="KW-0547">Nucleotide-binding</keyword>
<evidence type="ECO:0000256" key="11">
    <source>
        <dbReference type="ARBA" id="ARBA00031194"/>
    </source>
</evidence>
<keyword evidence="8" id="KW-0809">Transit peptide</keyword>
<evidence type="ECO:0000256" key="4">
    <source>
        <dbReference type="ARBA" id="ARBA00022598"/>
    </source>
</evidence>
<dbReference type="PROSITE" id="PS51447">
    <property type="entry name" value="FDX_ACB"/>
    <property type="match status" value="1"/>
</dbReference>
<keyword evidence="4" id="KW-0436">Ligase</keyword>
<evidence type="ECO:0000313" key="16">
    <source>
        <dbReference type="EMBL" id="KAK9153643.1"/>
    </source>
</evidence>
<keyword evidence="6" id="KW-0067">ATP-binding</keyword>
<evidence type="ECO:0000256" key="7">
    <source>
        <dbReference type="ARBA" id="ARBA00022917"/>
    </source>
</evidence>
<keyword evidence="17" id="KW-1185">Reference proteome</keyword>
<proteinExistence type="inferred from homology"/>
<dbReference type="FunFam" id="3.30.930.10:FF:000080">
    <property type="entry name" value="phenylalanine--tRNA ligase, chloroplastic/mitochondrial"/>
    <property type="match status" value="1"/>
</dbReference>
<dbReference type="FunFam" id="3.30.70.380:FF:000003">
    <property type="entry name" value="Phenylalanine--tRNA ligase chloroplastic/mitochondrial"/>
    <property type="match status" value="1"/>
</dbReference>
<dbReference type="InterPro" id="IPR005121">
    <property type="entry name" value="Fdx_antiC-bd"/>
</dbReference>
<evidence type="ECO:0000256" key="13">
    <source>
        <dbReference type="ARBA" id="ARBA00057761"/>
    </source>
</evidence>
<dbReference type="Proteomes" id="UP001417504">
    <property type="component" value="Unassembled WGS sequence"/>
</dbReference>
<keyword evidence="7" id="KW-0648">Protein biosynthesis</keyword>
<evidence type="ECO:0000256" key="12">
    <source>
        <dbReference type="ARBA" id="ARBA00049255"/>
    </source>
</evidence>
<dbReference type="GO" id="GO:0005759">
    <property type="term" value="C:mitochondrial matrix"/>
    <property type="evidence" value="ECO:0007669"/>
    <property type="project" value="UniProtKB-SubCell"/>
</dbReference>
<comment type="catalytic activity">
    <reaction evidence="12">
        <text>tRNA(Phe) + L-phenylalanine + ATP = L-phenylalanyl-tRNA(Phe) + AMP + diphosphate + H(+)</text>
        <dbReference type="Rhea" id="RHEA:19413"/>
        <dbReference type="Rhea" id="RHEA-COMP:9668"/>
        <dbReference type="Rhea" id="RHEA-COMP:9699"/>
        <dbReference type="ChEBI" id="CHEBI:15378"/>
        <dbReference type="ChEBI" id="CHEBI:30616"/>
        <dbReference type="ChEBI" id="CHEBI:33019"/>
        <dbReference type="ChEBI" id="CHEBI:58095"/>
        <dbReference type="ChEBI" id="CHEBI:78442"/>
        <dbReference type="ChEBI" id="CHEBI:78531"/>
        <dbReference type="ChEBI" id="CHEBI:456215"/>
        <dbReference type="EC" id="6.1.1.20"/>
    </reaction>
</comment>
<dbReference type="CDD" id="cd00496">
    <property type="entry name" value="PheRS_alpha_core"/>
    <property type="match status" value="1"/>
</dbReference>
<comment type="subcellular location">
    <subcellularLocation>
        <location evidence="1">Mitochondrion matrix</location>
    </subcellularLocation>
</comment>
<evidence type="ECO:0000256" key="8">
    <source>
        <dbReference type="ARBA" id="ARBA00022946"/>
    </source>
</evidence>
<name>A0AAP0KJD7_9MAGN</name>
<dbReference type="InterPro" id="IPR036690">
    <property type="entry name" value="Fdx_antiC-bd_sf"/>
</dbReference>
<dbReference type="SUPFAM" id="SSF55681">
    <property type="entry name" value="Class II aaRS and biotin synthetases"/>
    <property type="match status" value="1"/>
</dbReference>
<dbReference type="SMART" id="SM00896">
    <property type="entry name" value="FDX-ACB"/>
    <property type="match status" value="1"/>
</dbReference>
<feature type="domain" description="Aminoacyl-transfer RNA synthetases class-II family profile" evidence="14">
    <location>
        <begin position="188"/>
        <end position="344"/>
    </location>
</feature>
<dbReference type="Gene3D" id="3.30.930.10">
    <property type="entry name" value="Bira Bifunctional Protein, Domain 2"/>
    <property type="match status" value="2"/>
</dbReference>
<reference evidence="16 17" key="1">
    <citation type="submission" date="2024-01" db="EMBL/GenBank/DDBJ databases">
        <title>Genome assemblies of Stephania.</title>
        <authorList>
            <person name="Yang L."/>
        </authorList>
    </citation>
    <scope>NUCLEOTIDE SEQUENCE [LARGE SCALE GENOMIC DNA]</scope>
    <source>
        <strain evidence="16">QJT</strain>
        <tissue evidence="16">Leaf</tissue>
    </source>
</reference>
<evidence type="ECO:0000256" key="1">
    <source>
        <dbReference type="ARBA" id="ARBA00004305"/>
    </source>
</evidence>
<accession>A0AAP0KJD7</accession>
<keyword evidence="10" id="KW-0030">Aminoacyl-tRNA synthetase</keyword>
<comment type="caution">
    <text evidence="16">The sequence shown here is derived from an EMBL/GenBank/DDBJ whole genome shotgun (WGS) entry which is preliminary data.</text>
</comment>
<dbReference type="SUPFAM" id="SSF54991">
    <property type="entry name" value="Anticodon-binding domain of PheRS"/>
    <property type="match status" value="1"/>
</dbReference>
<dbReference type="EC" id="6.1.1.20" evidence="3"/>
<evidence type="ECO:0000259" key="14">
    <source>
        <dbReference type="PROSITE" id="PS50862"/>
    </source>
</evidence>
<evidence type="ECO:0000256" key="10">
    <source>
        <dbReference type="ARBA" id="ARBA00023146"/>
    </source>
</evidence>
<sequence>MLIHSSSWYLGQSALCISTIFLQKNGIRRFSISTQFPSSAVSSSSMLLKKQLNQKSRHPIVSALEIGGVKIDKDDVVRDDPTNNVPDTIFTKLGLQLHRRDQHPLGILKNAIYDYFDMNYSTKFVKFDDLCPIVSVKQNFDDVLVPADHVSRSYNDTYYIDAQTVLRCHTSAHQAELFRKGHTHFLVIGDVYRRDSIDSTHYPVFHQMEGVRVFSTDELEKSGMDGTSYAAIDLKKCLEGLARHLFGAVEMRWVDTYFPFTNPSFELEIYFKEQWLEVLGCGVTEQEILKRNGRENNVAWAFGLGLERLAMVLFDIPDIRLFWSTDERFTCQFSEGKLGVKFKPFSKFPPCYKDMSFWISDAFTENNLCEVVRGITGDLVEEVKLIDNFTNKKGMTSHCYRIAYRSMERSLTDDEINQLQWKVREEVESKLKVVLR</sequence>
<keyword evidence="9" id="KW-0496">Mitochondrion</keyword>
<comment type="function">
    <text evidence="13">Is responsible for the charging of tRNA(Phe) with phenylalanine in mitochondrial translation.</text>
</comment>
<dbReference type="InterPro" id="IPR006195">
    <property type="entry name" value="aa-tRNA-synth_II"/>
</dbReference>
<dbReference type="Pfam" id="PF03147">
    <property type="entry name" value="FDX-ACB"/>
    <property type="match status" value="1"/>
</dbReference>
<dbReference type="InterPro" id="IPR045864">
    <property type="entry name" value="aa-tRNA-synth_II/BPL/LPL"/>
</dbReference>
<evidence type="ECO:0000256" key="6">
    <source>
        <dbReference type="ARBA" id="ARBA00022840"/>
    </source>
</evidence>
<evidence type="ECO:0000256" key="3">
    <source>
        <dbReference type="ARBA" id="ARBA00012814"/>
    </source>
</evidence>
<dbReference type="InterPro" id="IPR002319">
    <property type="entry name" value="Phenylalanyl-tRNA_Synthase"/>
</dbReference>
<dbReference type="PROSITE" id="PS50862">
    <property type="entry name" value="AA_TRNA_LIGASE_II"/>
    <property type="match status" value="1"/>
</dbReference>
<feature type="domain" description="FDX-ACB" evidence="15">
    <location>
        <begin position="346"/>
        <end position="436"/>
    </location>
</feature>
<dbReference type="FunFam" id="3.30.930.10:FF:000082">
    <property type="entry name" value="Phenylalanine--tRNA ligase chloroplastic/mitochondrial"/>
    <property type="match status" value="1"/>
</dbReference>
<evidence type="ECO:0000259" key="15">
    <source>
        <dbReference type="PROSITE" id="PS51447"/>
    </source>
</evidence>